<comment type="function">
    <text evidence="1">Component of the general transcription and DNA repair factor IIH (TFIIH) core complex, which is involved in general and transcription-coupled nucleotide excision repair (NER) of damaged DNA and, when complexed to TFIIK, in RNA transcription by RNA polymerase II. In NER, TFIIH acts by opening DNA around the lesion to allow the excision of the damaged oligonucleotide and its replacement by a new DNA fragment. In transcription, TFIIH has an essential role in transcription initiation. When the pre-initiation complex (PIC) has been established, TFIIH is required for promoter opening and promoter escape. Phosphorylation of the C-terminal tail (CTD) of the largest subunit of RNA polymerase II by the kinase module TFIIK controls the initiation of transcription.</text>
</comment>
<dbReference type="GO" id="GO:0001671">
    <property type="term" value="F:ATPase activator activity"/>
    <property type="evidence" value="ECO:0007669"/>
    <property type="project" value="InterPro"/>
</dbReference>
<keyword evidence="8" id="KW-0234">DNA repair</keyword>
<evidence type="ECO:0000259" key="11">
    <source>
        <dbReference type="Pfam" id="PF18307"/>
    </source>
</evidence>
<dbReference type="GO" id="GO:0006289">
    <property type="term" value="P:nucleotide-excision repair"/>
    <property type="evidence" value="ECO:0007669"/>
    <property type="project" value="InterPro"/>
</dbReference>
<feature type="domain" description="Transcription factor Tfb2 C-terminal" evidence="11">
    <location>
        <begin position="19"/>
        <end position="84"/>
    </location>
</feature>
<proteinExistence type="inferred from homology"/>
<comment type="subcellular location">
    <subcellularLocation>
        <location evidence="2">Nucleus</location>
    </subcellularLocation>
</comment>
<dbReference type="GO" id="GO:0005675">
    <property type="term" value="C:transcription factor TFIIH holo complex"/>
    <property type="evidence" value="ECO:0007669"/>
    <property type="project" value="TreeGrafter"/>
</dbReference>
<keyword evidence="9" id="KW-0539">Nucleus</keyword>
<keyword evidence="5" id="KW-0227">DNA damage</keyword>
<dbReference type="InterPro" id="IPR040662">
    <property type="entry name" value="Tfb2_C"/>
</dbReference>
<organism evidence="12 13">
    <name type="scientific">Verticillium longisporum</name>
    <name type="common">Verticillium dahliae var. longisporum</name>
    <dbReference type="NCBI Taxonomy" id="100787"/>
    <lineage>
        <taxon>Eukaryota</taxon>
        <taxon>Fungi</taxon>
        <taxon>Dikarya</taxon>
        <taxon>Ascomycota</taxon>
        <taxon>Pezizomycotina</taxon>
        <taxon>Sordariomycetes</taxon>
        <taxon>Hypocreomycetidae</taxon>
        <taxon>Glomerellales</taxon>
        <taxon>Plectosphaerellaceae</taxon>
        <taxon>Verticillium</taxon>
    </lineage>
</organism>
<dbReference type="GO" id="GO:0003690">
    <property type="term" value="F:double-stranded DNA binding"/>
    <property type="evidence" value="ECO:0007669"/>
    <property type="project" value="TreeGrafter"/>
</dbReference>
<protein>
    <recommendedName>
        <fullName evidence="4">General transcription and DNA repair factor IIH subunit TFB2</fullName>
    </recommendedName>
    <alternativeName>
        <fullName evidence="10">RNA polymerase II transcription factor B subunit 2</fullName>
    </alternativeName>
</protein>
<keyword evidence="6" id="KW-0805">Transcription regulation</keyword>
<dbReference type="Pfam" id="PF18307">
    <property type="entry name" value="Tfb2_C"/>
    <property type="match status" value="1"/>
</dbReference>
<evidence type="ECO:0000256" key="3">
    <source>
        <dbReference type="ARBA" id="ARBA00007132"/>
    </source>
</evidence>
<dbReference type="FunFam" id="3.30.70.2610:FF:000001">
    <property type="entry name" value="General transcription factor IIH subunit 4"/>
    <property type="match status" value="1"/>
</dbReference>
<evidence type="ECO:0000256" key="10">
    <source>
        <dbReference type="ARBA" id="ARBA00033337"/>
    </source>
</evidence>
<evidence type="ECO:0000256" key="5">
    <source>
        <dbReference type="ARBA" id="ARBA00022763"/>
    </source>
</evidence>
<gene>
    <name evidence="12" type="ORF">BN1723_015396</name>
</gene>
<comment type="similarity">
    <text evidence="3">Belongs to the TFB2 family.</text>
</comment>
<evidence type="ECO:0000256" key="9">
    <source>
        <dbReference type="ARBA" id="ARBA00023242"/>
    </source>
</evidence>
<name>A0A0G4MWV1_VERLO</name>
<evidence type="ECO:0000256" key="6">
    <source>
        <dbReference type="ARBA" id="ARBA00023015"/>
    </source>
</evidence>
<evidence type="ECO:0000313" key="12">
    <source>
        <dbReference type="EMBL" id="CRK38796.1"/>
    </source>
</evidence>
<evidence type="ECO:0000256" key="2">
    <source>
        <dbReference type="ARBA" id="ARBA00004123"/>
    </source>
</evidence>
<evidence type="ECO:0000256" key="4">
    <source>
        <dbReference type="ARBA" id="ARBA00021284"/>
    </source>
</evidence>
<dbReference type="GO" id="GO:0006366">
    <property type="term" value="P:transcription by RNA polymerase II"/>
    <property type="evidence" value="ECO:0007669"/>
    <property type="project" value="UniProtKB-ARBA"/>
</dbReference>
<evidence type="ECO:0000256" key="1">
    <source>
        <dbReference type="ARBA" id="ARBA00002817"/>
    </source>
</evidence>
<dbReference type="Gene3D" id="3.30.70.2610">
    <property type="match status" value="1"/>
</dbReference>
<dbReference type="AlphaFoldDB" id="A0A0G4MWV1"/>
<evidence type="ECO:0000256" key="7">
    <source>
        <dbReference type="ARBA" id="ARBA00023163"/>
    </source>
</evidence>
<evidence type="ECO:0000313" key="13">
    <source>
        <dbReference type="Proteomes" id="UP000045706"/>
    </source>
</evidence>
<dbReference type="PANTHER" id="PTHR13152:SF0">
    <property type="entry name" value="GENERAL TRANSCRIPTION FACTOR IIH SUBUNIT 4"/>
    <property type="match status" value="1"/>
</dbReference>
<dbReference type="EMBL" id="CVQI01031608">
    <property type="protein sequence ID" value="CRK38796.1"/>
    <property type="molecule type" value="Genomic_DNA"/>
</dbReference>
<dbReference type="Proteomes" id="UP000045706">
    <property type="component" value="Unassembled WGS sequence"/>
</dbReference>
<dbReference type="PANTHER" id="PTHR13152">
    <property type="entry name" value="TFIIH, POLYPEPTIDE 4"/>
    <property type="match status" value="1"/>
</dbReference>
<accession>A0A0G4MWV1</accession>
<reference evidence="13" key="1">
    <citation type="submission" date="2015-05" db="EMBL/GenBank/DDBJ databases">
        <authorList>
            <person name="Fogelqvist Johan"/>
        </authorList>
    </citation>
    <scope>NUCLEOTIDE SEQUENCE [LARGE SCALE GENOMIC DNA]</scope>
</reference>
<evidence type="ECO:0000256" key="8">
    <source>
        <dbReference type="ARBA" id="ARBA00023204"/>
    </source>
</evidence>
<sequence length="89" mass="10655">MHRQAAAEGKPVLPPTVVDQIRLWQLENERMKTTSGFLFRDFDDDAEYRDIARFADEIGVLAWRNDRKRMFFASKHEQIRDYLKLRKKA</sequence>
<keyword evidence="7" id="KW-0804">Transcription</keyword>
<dbReference type="InterPro" id="IPR004598">
    <property type="entry name" value="TFIIH_p52/Tfb2"/>
</dbReference>
<dbReference type="GO" id="GO:0000439">
    <property type="term" value="C:transcription factor TFIIH core complex"/>
    <property type="evidence" value="ECO:0007669"/>
    <property type="project" value="InterPro"/>
</dbReference>